<organism evidence="1 2">
    <name type="scientific">Solanum pinnatisectum</name>
    <name type="common">tansyleaf nightshade</name>
    <dbReference type="NCBI Taxonomy" id="50273"/>
    <lineage>
        <taxon>Eukaryota</taxon>
        <taxon>Viridiplantae</taxon>
        <taxon>Streptophyta</taxon>
        <taxon>Embryophyta</taxon>
        <taxon>Tracheophyta</taxon>
        <taxon>Spermatophyta</taxon>
        <taxon>Magnoliopsida</taxon>
        <taxon>eudicotyledons</taxon>
        <taxon>Gunneridae</taxon>
        <taxon>Pentapetalae</taxon>
        <taxon>asterids</taxon>
        <taxon>lamiids</taxon>
        <taxon>Solanales</taxon>
        <taxon>Solanaceae</taxon>
        <taxon>Solanoideae</taxon>
        <taxon>Solaneae</taxon>
        <taxon>Solanum</taxon>
    </lineage>
</organism>
<dbReference type="EMBL" id="JAWPEI010000004">
    <property type="protein sequence ID" value="KAK4729599.1"/>
    <property type="molecule type" value="Genomic_DNA"/>
</dbReference>
<protein>
    <submittedName>
        <fullName evidence="1">Uncharacterized protein</fullName>
    </submittedName>
</protein>
<gene>
    <name evidence="1" type="ORF">R3W88_022587</name>
</gene>
<sequence>MTERLSINVVTRKTKEWTVKVQVIDKGGPRDNLQKTNKYQLMILEDEEV</sequence>
<evidence type="ECO:0000313" key="2">
    <source>
        <dbReference type="Proteomes" id="UP001311915"/>
    </source>
</evidence>
<proteinExistence type="predicted"/>
<evidence type="ECO:0000313" key="1">
    <source>
        <dbReference type="EMBL" id="KAK4729599.1"/>
    </source>
</evidence>
<dbReference type="Proteomes" id="UP001311915">
    <property type="component" value="Unassembled WGS sequence"/>
</dbReference>
<keyword evidence="2" id="KW-1185">Reference proteome</keyword>
<comment type="caution">
    <text evidence="1">The sequence shown here is derived from an EMBL/GenBank/DDBJ whole genome shotgun (WGS) entry which is preliminary data.</text>
</comment>
<accession>A0AAV9LX81</accession>
<reference evidence="1 2" key="1">
    <citation type="submission" date="2023-10" db="EMBL/GenBank/DDBJ databases">
        <title>Genome-Wide Identification Analysis in wild type Solanum Pinnatisectum Reveals Some Genes Defensing Phytophthora Infestans.</title>
        <authorList>
            <person name="Sun C."/>
        </authorList>
    </citation>
    <scope>NUCLEOTIDE SEQUENCE [LARGE SCALE GENOMIC DNA]</scope>
    <source>
        <strain evidence="1">LQN</strain>
        <tissue evidence="1">Leaf</tissue>
    </source>
</reference>
<name>A0AAV9LX81_9SOLN</name>
<dbReference type="AlphaFoldDB" id="A0AAV9LX81"/>